<organism evidence="1 2">
    <name type="scientific">Streptomyces virens</name>
    <dbReference type="NCBI Taxonomy" id="285572"/>
    <lineage>
        <taxon>Bacteria</taxon>
        <taxon>Bacillati</taxon>
        <taxon>Actinomycetota</taxon>
        <taxon>Actinomycetes</taxon>
        <taxon>Kitasatosporales</taxon>
        <taxon>Streptomycetaceae</taxon>
        <taxon>Streptomyces</taxon>
    </lineage>
</organism>
<evidence type="ECO:0000313" key="2">
    <source>
        <dbReference type="Proteomes" id="UP001501866"/>
    </source>
</evidence>
<gene>
    <name evidence="1" type="ORF">GCM10010451_68580</name>
</gene>
<accession>A0ABN3V2R2</accession>
<dbReference type="Proteomes" id="UP001501866">
    <property type="component" value="Unassembled WGS sequence"/>
</dbReference>
<evidence type="ECO:0000313" key="1">
    <source>
        <dbReference type="EMBL" id="GAA2775249.1"/>
    </source>
</evidence>
<dbReference type="RefSeq" id="WP_346140143.1">
    <property type="nucleotide sequence ID" value="NZ_BAAAUH010000178.1"/>
</dbReference>
<dbReference type="EMBL" id="BAAAUH010000178">
    <property type="protein sequence ID" value="GAA2775249.1"/>
    <property type="molecule type" value="Genomic_DNA"/>
</dbReference>
<reference evidence="1 2" key="1">
    <citation type="journal article" date="2019" name="Int. J. Syst. Evol. Microbiol.">
        <title>The Global Catalogue of Microorganisms (GCM) 10K type strain sequencing project: providing services to taxonomists for standard genome sequencing and annotation.</title>
        <authorList>
            <consortium name="The Broad Institute Genomics Platform"/>
            <consortium name="The Broad Institute Genome Sequencing Center for Infectious Disease"/>
            <person name="Wu L."/>
            <person name="Ma J."/>
        </authorList>
    </citation>
    <scope>NUCLEOTIDE SEQUENCE [LARGE SCALE GENOMIC DNA]</scope>
    <source>
        <strain evidence="1 2">JCM 9095</strain>
    </source>
</reference>
<comment type="caution">
    <text evidence="1">The sequence shown here is derived from an EMBL/GenBank/DDBJ whole genome shotgun (WGS) entry which is preliminary data.</text>
</comment>
<evidence type="ECO:0008006" key="3">
    <source>
        <dbReference type="Google" id="ProtNLM"/>
    </source>
</evidence>
<protein>
    <recommendedName>
        <fullName evidence="3">Helix-turn-helix domain containing protein</fullName>
    </recommendedName>
</protein>
<proteinExistence type="predicted"/>
<sequence length="93" mass="10626">MAYQAGEGRPVGKNKDFFKPRNNVYLACDEMDFTWGTEDVFQFEEMWKKGEDIHSIAKELKRDPDELAILAIDRARLGRIKRRPGGLLGIVGV</sequence>
<name>A0ABN3V2R2_9ACTN</name>
<keyword evidence="2" id="KW-1185">Reference proteome</keyword>